<evidence type="ECO:0000259" key="7">
    <source>
        <dbReference type="Pfam" id="PF13861"/>
    </source>
</evidence>
<protein>
    <recommendedName>
        <fullName evidence="2 5">Basal-body rod modification protein FlgD</fullName>
    </recommendedName>
</protein>
<dbReference type="Pfam" id="PF03963">
    <property type="entry name" value="FlgD"/>
    <property type="match status" value="1"/>
</dbReference>
<comment type="caution">
    <text evidence="8">The sequence shown here is derived from an EMBL/GenBank/DDBJ whole genome shotgun (WGS) entry which is preliminary data.</text>
</comment>
<accession>A0A4R2KUQ1</accession>
<proteinExistence type="inferred from homology"/>
<keyword evidence="9" id="KW-1185">Reference proteome</keyword>
<dbReference type="InterPro" id="IPR025965">
    <property type="entry name" value="FlgD/Vpr_Ig-like"/>
</dbReference>
<gene>
    <name evidence="8" type="ORF">EV688_10476</name>
</gene>
<evidence type="ECO:0000256" key="4">
    <source>
        <dbReference type="ARBA" id="ARBA00024746"/>
    </source>
</evidence>
<keyword evidence="3 5" id="KW-1005">Bacterial flagellum biogenesis</keyword>
<dbReference type="Pfam" id="PF13860">
    <property type="entry name" value="FlgD_ig"/>
    <property type="match status" value="1"/>
</dbReference>
<evidence type="ECO:0000256" key="3">
    <source>
        <dbReference type="ARBA" id="ARBA00022795"/>
    </source>
</evidence>
<dbReference type="InterPro" id="IPR025963">
    <property type="entry name" value="FLgD_Tudor"/>
</dbReference>
<comment type="similarity">
    <text evidence="1 5">Belongs to the FlgD family.</text>
</comment>
<keyword evidence="8" id="KW-0969">Cilium</keyword>
<dbReference type="RefSeq" id="WP_117314861.1">
    <property type="nucleotide sequence ID" value="NZ_QQSW01000002.1"/>
</dbReference>
<keyword evidence="8" id="KW-0282">Flagellum</keyword>
<evidence type="ECO:0000256" key="2">
    <source>
        <dbReference type="ARBA" id="ARBA00016013"/>
    </source>
</evidence>
<evidence type="ECO:0000313" key="8">
    <source>
        <dbReference type="EMBL" id="TCO76622.1"/>
    </source>
</evidence>
<dbReference type="Proteomes" id="UP000294980">
    <property type="component" value="Unassembled WGS sequence"/>
</dbReference>
<evidence type="ECO:0000313" key="9">
    <source>
        <dbReference type="Proteomes" id="UP000294980"/>
    </source>
</evidence>
<reference evidence="8 9" key="1">
    <citation type="submission" date="2019-03" db="EMBL/GenBank/DDBJ databases">
        <title>Genomic Encyclopedia of Type Strains, Phase IV (KMG-IV): sequencing the most valuable type-strain genomes for metagenomic binning, comparative biology and taxonomic classification.</title>
        <authorList>
            <person name="Goeker M."/>
        </authorList>
    </citation>
    <scope>NUCLEOTIDE SEQUENCE [LARGE SCALE GENOMIC DNA]</scope>
    <source>
        <strain evidence="8 9">DSM 23344</strain>
    </source>
</reference>
<dbReference type="Gene3D" id="2.30.30.910">
    <property type="match status" value="1"/>
</dbReference>
<keyword evidence="8" id="KW-0966">Cell projection</keyword>
<dbReference type="Gene3D" id="2.60.40.4070">
    <property type="match status" value="1"/>
</dbReference>
<sequence length="221" mass="23326">MTDMTAIQNLFARQPQASERKQDELGQEDFLRLMTTQLQNQDPFKPMENGDFLGQMAQFSTVSGIDRLQSTFTDTADALTGSQALQAASLVDRQVLVPSSQGAFDGENPLSGMVEVPAEASAGVLAIQNAQGQLVAQLPLVPGPGGRAAFSWDGTDSDGKLAPPGNYQLEARYRVGRETQAAEPLVWGRVDSVSLKGPGGGISVNVAGMGAMSLSRALEIS</sequence>
<dbReference type="InterPro" id="IPR005648">
    <property type="entry name" value="FlgD"/>
</dbReference>
<name>A0A4R2KUQ1_9GAMM</name>
<dbReference type="Pfam" id="PF13861">
    <property type="entry name" value="FLgD_tudor"/>
    <property type="match status" value="1"/>
</dbReference>
<dbReference type="GO" id="GO:0044781">
    <property type="term" value="P:bacterial-type flagellum organization"/>
    <property type="evidence" value="ECO:0007669"/>
    <property type="project" value="UniProtKB-UniRule"/>
</dbReference>
<organism evidence="8 9">
    <name type="scientific">Chromatocurvus halotolerans</name>
    <dbReference type="NCBI Taxonomy" id="1132028"/>
    <lineage>
        <taxon>Bacteria</taxon>
        <taxon>Pseudomonadati</taxon>
        <taxon>Pseudomonadota</taxon>
        <taxon>Gammaproteobacteria</taxon>
        <taxon>Cellvibrionales</taxon>
        <taxon>Halieaceae</taxon>
        <taxon>Chromatocurvus</taxon>
    </lineage>
</organism>
<dbReference type="EMBL" id="SLWX01000004">
    <property type="protein sequence ID" value="TCO76622.1"/>
    <property type="molecule type" value="Genomic_DNA"/>
</dbReference>
<dbReference type="AlphaFoldDB" id="A0A4R2KUQ1"/>
<feature type="domain" description="FlgD/Vpr Ig-like" evidence="6">
    <location>
        <begin position="104"/>
        <end position="173"/>
    </location>
</feature>
<comment type="function">
    <text evidence="4 5">Required for flagellar hook formation. May act as a scaffolding protein.</text>
</comment>
<feature type="domain" description="FlgD Tudor-like" evidence="7">
    <location>
        <begin position="82"/>
        <end position="215"/>
    </location>
</feature>
<evidence type="ECO:0000256" key="1">
    <source>
        <dbReference type="ARBA" id="ARBA00010577"/>
    </source>
</evidence>
<evidence type="ECO:0000256" key="5">
    <source>
        <dbReference type="RuleBase" id="RU362076"/>
    </source>
</evidence>
<dbReference type="OrthoDB" id="9785233at2"/>
<evidence type="ECO:0000259" key="6">
    <source>
        <dbReference type="Pfam" id="PF13860"/>
    </source>
</evidence>